<feature type="domain" description="D-isomer specific 2-hydroxyacid dehydrogenase catalytic" evidence="5">
    <location>
        <begin position="12"/>
        <end position="306"/>
    </location>
</feature>
<dbReference type="RefSeq" id="WP_126795209.1">
    <property type="nucleotide sequence ID" value="NZ_CP060720.1"/>
</dbReference>
<dbReference type="GO" id="GO:0051287">
    <property type="term" value="F:NAD binding"/>
    <property type="evidence" value="ECO:0007669"/>
    <property type="project" value="InterPro"/>
</dbReference>
<keyword evidence="2 4" id="KW-0560">Oxidoreductase</keyword>
<dbReference type="SUPFAM" id="SSF52283">
    <property type="entry name" value="Formate/glycerate dehydrogenase catalytic domain-like"/>
    <property type="match status" value="1"/>
</dbReference>
<dbReference type="GO" id="GO:0016616">
    <property type="term" value="F:oxidoreductase activity, acting on the CH-OH group of donors, NAD or NADP as acceptor"/>
    <property type="evidence" value="ECO:0007669"/>
    <property type="project" value="InterPro"/>
</dbReference>
<organism evidence="7 8">
    <name type="scientific">Vagococcus carniphilus</name>
    <dbReference type="NCBI Taxonomy" id="218144"/>
    <lineage>
        <taxon>Bacteria</taxon>
        <taxon>Bacillati</taxon>
        <taxon>Bacillota</taxon>
        <taxon>Bacilli</taxon>
        <taxon>Lactobacillales</taxon>
        <taxon>Enterococcaceae</taxon>
        <taxon>Vagococcus</taxon>
    </lineage>
</organism>
<accession>A0A430AWC3</accession>
<comment type="similarity">
    <text evidence="1 4">Belongs to the D-isomer specific 2-hydroxyacid dehydrogenase family.</text>
</comment>
<reference evidence="7 8" key="1">
    <citation type="submission" date="2017-05" db="EMBL/GenBank/DDBJ databases">
        <title>Vagococcus spp. assemblies.</title>
        <authorList>
            <person name="Gulvik C.A."/>
        </authorList>
    </citation>
    <scope>NUCLEOTIDE SEQUENCE [LARGE SCALE GENOMIC DNA]</scope>
    <source>
        <strain evidence="7 8">SS1714</strain>
    </source>
</reference>
<dbReference type="Gene3D" id="3.40.50.720">
    <property type="entry name" value="NAD(P)-binding Rossmann-like Domain"/>
    <property type="match status" value="2"/>
</dbReference>
<sequence length="314" mass="35811">MQKKKILTLVPMKEDQLALLKEIAPNYDVISKVDVDKKDTTIEIMYGWDEEISPQILSFSQNQIKWVQAQSAGVDHIDMAPFESQSILLSNASGVHGNQMSESILGMIFAYTRGLQSAILNQSEKRWDKPKMQTDLEGKNIMILGTGHIGERLAEILNVFQVHLVGVNRSKKQVPHFDEIIVQDKIEERISDMDIIINLLPDTKETHYFFTKKLFSQMKQGVMFINAGRGGTVKTTDLIEACQTGQIGFAGLDVFEEEPLPKENPLWKLENVLITPHSSGMTDKYFDRLFPIFLDNLKEFIQTERLVKNEVKIR</sequence>
<keyword evidence="8" id="KW-1185">Reference proteome</keyword>
<name>A0A430AWC3_9ENTE</name>
<dbReference type="InterPro" id="IPR006139">
    <property type="entry name" value="D-isomer_2_OHA_DH_cat_dom"/>
</dbReference>
<dbReference type="PANTHER" id="PTHR43333:SF1">
    <property type="entry name" value="D-ISOMER SPECIFIC 2-HYDROXYACID DEHYDROGENASE NAD-BINDING DOMAIN-CONTAINING PROTEIN"/>
    <property type="match status" value="1"/>
</dbReference>
<dbReference type="Proteomes" id="UP000288028">
    <property type="component" value="Unassembled WGS sequence"/>
</dbReference>
<evidence type="ECO:0000259" key="6">
    <source>
        <dbReference type="Pfam" id="PF02826"/>
    </source>
</evidence>
<evidence type="ECO:0000259" key="5">
    <source>
        <dbReference type="Pfam" id="PF00389"/>
    </source>
</evidence>
<dbReference type="PANTHER" id="PTHR43333">
    <property type="entry name" value="2-HACID_DH_C DOMAIN-CONTAINING PROTEIN"/>
    <property type="match status" value="1"/>
</dbReference>
<dbReference type="EMBL" id="NGKB01000011">
    <property type="protein sequence ID" value="RSU12357.1"/>
    <property type="molecule type" value="Genomic_DNA"/>
</dbReference>
<dbReference type="SUPFAM" id="SSF51735">
    <property type="entry name" value="NAD(P)-binding Rossmann-fold domains"/>
    <property type="match status" value="1"/>
</dbReference>
<gene>
    <name evidence="7" type="ORF">CBF28_10985</name>
</gene>
<evidence type="ECO:0000256" key="1">
    <source>
        <dbReference type="ARBA" id="ARBA00005854"/>
    </source>
</evidence>
<keyword evidence="3" id="KW-0520">NAD</keyword>
<dbReference type="Pfam" id="PF02826">
    <property type="entry name" value="2-Hacid_dh_C"/>
    <property type="match status" value="1"/>
</dbReference>
<evidence type="ECO:0000256" key="3">
    <source>
        <dbReference type="ARBA" id="ARBA00023027"/>
    </source>
</evidence>
<evidence type="ECO:0000256" key="2">
    <source>
        <dbReference type="ARBA" id="ARBA00023002"/>
    </source>
</evidence>
<feature type="domain" description="D-isomer specific 2-hydroxyacid dehydrogenase NAD-binding" evidence="6">
    <location>
        <begin position="105"/>
        <end position="278"/>
    </location>
</feature>
<proteinExistence type="inferred from homology"/>
<evidence type="ECO:0000313" key="7">
    <source>
        <dbReference type="EMBL" id="RSU12357.1"/>
    </source>
</evidence>
<dbReference type="InterPro" id="IPR006140">
    <property type="entry name" value="D-isomer_DH_NAD-bd"/>
</dbReference>
<dbReference type="InterPro" id="IPR036291">
    <property type="entry name" value="NAD(P)-bd_dom_sf"/>
</dbReference>
<dbReference type="GeneID" id="95581141"/>
<dbReference type="OrthoDB" id="9805416at2"/>
<dbReference type="AlphaFoldDB" id="A0A430AWC3"/>
<evidence type="ECO:0008006" key="9">
    <source>
        <dbReference type="Google" id="ProtNLM"/>
    </source>
</evidence>
<evidence type="ECO:0000256" key="4">
    <source>
        <dbReference type="RuleBase" id="RU003719"/>
    </source>
</evidence>
<dbReference type="Pfam" id="PF00389">
    <property type="entry name" value="2-Hacid_dh"/>
    <property type="match status" value="1"/>
</dbReference>
<comment type="caution">
    <text evidence="7">The sequence shown here is derived from an EMBL/GenBank/DDBJ whole genome shotgun (WGS) entry which is preliminary data.</text>
</comment>
<evidence type="ECO:0000313" key="8">
    <source>
        <dbReference type="Proteomes" id="UP000288028"/>
    </source>
</evidence>
<protein>
    <recommendedName>
        <fullName evidence="9">Hydroxyacid dehydrogenase</fullName>
    </recommendedName>
</protein>